<dbReference type="Proteomes" id="UP001253458">
    <property type="component" value="Unassembled WGS sequence"/>
</dbReference>
<organism evidence="1 4">
    <name type="scientific">Acidovorax delafieldii</name>
    <name type="common">Pseudomonas delafieldii</name>
    <dbReference type="NCBI Taxonomy" id="47920"/>
    <lineage>
        <taxon>Bacteria</taxon>
        <taxon>Pseudomonadati</taxon>
        <taxon>Pseudomonadota</taxon>
        <taxon>Betaproteobacteria</taxon>
        <taxon>Burkholderiales</taxon>
        <taxon>Comamonadaceae</taxon>
        <taxon>Acidovorax</taxon>
    </lineage>
</organism>
<dbReference type="EMBL" id="JAVDTS010000003">
    <property type="protein sequence ID" value="MDR6837813.1"/>
    <property type="molecule type" value="Genomic_DNA"/>
</dbReference>
<protein>
    <submittedName>
        <fullName evidence="1">Uncharacterized protein</fullName>
    </submittedName>
</protein>
<proteinExistence type="predicted"/>
<evidence type="ECO:0000313" key="3">
    <source>
        <dbReference type="Proteomes" id="UP001249076"/>
    </source>
</evidence>
<gene>
    <name evidence="1" type="ORF">J2W88_003459</name>
    <name evidence="2" type="ORF">J2W93_002651</name>
</gene>
<accession>A0AAJ2BT73</accession>
<sequence>MTPSANNAKSPTMPTADMTFKYVPMDGVESPASTALSVARESPK</sequence>
<evidence type="ECO:0000313" key="2">
    <source>
        <dbReference type="EMBL" id="MDR6837813.1"/>
    </source>
</evidence>
<dbReference type="AlphaFoldDB" id="A0AAJ2BT73"/>
<dbReference type="EMBL" id="JAVDTL010000005">
    <property type="protein sequence ID" value="MDR6768157.1"/>
    <property type="molecule type" value="Genomic_DNA"/>
</dbReference>
<dbReference type="Proteomes" id="UP001249076">
    <property type="component" value="Unassembled WGS sequence"/>
</dbReference>
<evidence type="ECO:0000313" key="4">
    <source>
        <dbReference type="Proteomes" id="UP001253458"/>
    </source>
</evidence>
<comment type="caution">
    <text evidence="1">The sequence shown here is derived from an EMBL/GenBank/DDBJ whole genome shotgun (WGS) entry which is preliminary data.</text>
</comment>
<evidence type="ECO:0000313" key="1">
    <source>
        <dbReference type="EMBL" id="MDR6768157.1"/>
    </source>
</evidence>
<reference evidence="1 3" key="1">
    <citation type="submission" date="2023-07" db="EMBL/GenBank/DDBJ databases">
        <title>Sorghum-associated microbial communities from plants grown in Nebraska, USA.</title>
        <authorList>
            <person name="Schachtman D."/>
        </authorList>
    </citation>
    <scope>NUCLEOTIDE SEQUENCE</scope>
    <source>
        <strain evidence="2 3">BE105</strain>
        <strain evidence="1">BE69</strain>
    </source>
</reference>
<name>A0AAJ2BT73_ACIDE</name>
<keyword evidence="3" id="KW-1185">Reference proteome</keyword>